<feature type="compositionally biased region" description="Basic and acidic residues" evidence="1">
    <location>
        <begin position="199"/>
        <end position="216"/>
    </location>
</feature>
<protein>
    <submittedName>
        <fullName evidence="3">Cancer/testis antigen 47A-like</fullName>
    </submittedName>
</protein>
<dbReference type="PANTHER" id="PTHR32157:SF0">
    <property type="entry name" value="CANCER_TESTIS ANTIGEN FAMILY 47 MEMBER C1"/>
    <property type="match status" value="1"/>
</dbReference>
<dbReference type="PANTHER" id="PTHR32157">
    <property type="entry name" value="GENE 6268-RELATED"/>
    <property type="match status" value="1"/>
</dbReference>
<evidence type="ECO:0000256" key="1">
    <source>
        <dbReference type="SAM" id="MobiDB-lite"/>
    </source>
</evidence>
<reference evidence="3" key="1">
    <citation type="submission" date="2025-08" db="UniProtKB">
        <authorList>
            <consortium name="RefSeq"/>
        </authorList>
    </citation>
    <scope>IDENTIFICATION</scope>
</reference>
<keyword evidence="2" id="KW-1185">Reference proteome</keyword>
<evidence type="ECO:0000313" key="2">
    <source>
        <dbReference type="Proteomes" id="UP001652580"/>
    </source>
</evidence>
<sequence length="232" mass="23857">MSATGDEDPALGGPEGPAGAVGAQAEAAGAGDRGHRDSEPRGGDAAPEAGAAGVAGASGGSEEAALEGGGAEEGSDIGPAEEEEEEAGGLDLVVEVHQFSMTGFHFVLLGLVYSLLRRILYNNHVLVPLPPRSHHGLAWLPQVPAPDGQGQGPAAQEPEEAEEAAAPEPEEAEEAIAPEGTTKYRDENANEEAQGAESEGEREKFNKKQEPEKDLDPAGQTQKAQLGGMERK</sequence>
<proteinExistence type="predicted"/>
<feature type="compositionally biased region" description="Acidic residues" evidence="1">
    <location>
        <begin position="73"/>
        <end position="87"/>
    </location>
</feature>
<name>A0ABM3SUZ2_BALAC</name>
<dbReference type="GeneID" id="130706305"/>
<dbReference type="InterPro" id="IPR028930">
    <property type="entry name" value="CT47"/>
</dbReference>
<accession>A0ABM3SUZ2</accession>
<evidence type="ECO:0000313" key="3">
    <source>
        <dbReference type="RefSeq" id="XP_057393673.1"/>
    </source>
</evidence>
<feature type="compositionally biased region" description="Acidic residues" evidence="1">
    <location>
        <begin position="157"/>
        <end position="176"/>
    </location>
</feature>
<dbReference type="Proteomes" id="UP001652580">
    <property type="component" value="Chromosome X"/>
</dbReference>
<feature type="compositionally biased region" description="Low complexity" evidence="1">
    <location>
        <begin position="17"/>
        <end position="30"/>
    </location>
</feature>
<feature type="region of interest" description="Disordered" evidence="1">
    <location>
        <begin position="138"/>
        <end position="232"/>
    </location>
</feature>
<feature type="region of interest" description="Disordered" evidence="1">
    <location>
        <begin position="1"/>
        <end position="87"/>
    </location>
</feature>
<organism evidence="2 3">
    <name type="scientific">Balaenoptera acutorostrata</name>
    <name type="common">Common minke whale</name>
    <name type="synonym">Balaena rostrata</name>
    <dbReference type="NCBI Taxonomy" id="9767"/>
    <lineage>
        <taxon>Eukaryota</taxon>
        <taxon>Metazoa</taxon>
        <taxon>Chordata</taxon>
        <taxon>Craniata</taxon>
        <taxon>Vertebrata</taxon>
        <taxon>Euteleostomi</taxon>
        <taxon>Mammalia</taxon>
        <taxon>Eutheria</taxon>
        <taxon>Laurasiatheria</taxon>
        <taxon>Artiodactyla</taxon>
        <taxon>Whippomorpha</taxon>
        <taxon>Cetacea</taxon>
        <taxon>Mysticeti</taxon>
        <taxon>Balaenopteridae</taxon>
        <taxon>Balaenoptera</taxon>
    </lineage>
</organism>
<dbReference type="RefSeq" id="XP_057393673.1">
    <property type="nucleotide sequence ID" value="XM_057537690.1"/>
</dbReference>
<gene>
    <name evidence="3" type="primary">LOC130706305</name>
</gene>
<feature type="compositionally biased region" description="Basic and acidic residues" evidence="1">
    <location>
        <begin position="32"/>
        <end position="42"/>
    </location>
</feature>
<feature type="compositionally biased region" description="Low complexity" evidence="1">
    <location>
        <begin position="141"/>
        <end position="156"/>
    </location>
</feature>
<feature type="compositionally biased region" description="Low complexity" evidence="1">
    <location>
        <begin position="43"/>
        <end position="63"/>
    </location>
</feature>
<dbReference type="Pfam" id="PF15623">
    <property type="entry name" value="CT47"/>
    <property type="match status" value="1"/>
</dbReference>